<accession>A0A7W3LIM7</accession>
<evidence type="ECO:0000256" key="1">
    <source>
        <dbReference type="ARBA" id="ARBA00022553"/>
    </source>
</evidence>
<name>A0A7W3LIM7_ACTNM</name>
<keyword evidence="1" id="KW-0597">Phosphoprotein</keyword>
<evidence type="ECO:0000313" key="5">
    <source>
        <dbReference type="Proteomes" id="UP000572680"/>
    </source>
</evidence>
<dbReference type="AlphaFoldDB" id="A0A7W3LIM7"/>
<dbReference type="CDD" id="cd07041">
    <property type="entry name" value="STAS_RsbR_RsbS_like"/>
    <property type="match status" value="1"/>
</dbReference>
<dbReference type="Proteomes" id="UP000572680">
    <property type="component" value="Unassembled WGS sequence"/>
</dbReference>
<dbReference type="PANTHER" id="PTHR33745">
    <property type="entry name" value="RSBT ANTAGONIST PROTEIN RSBS-RELATED"/>
    <property type="match status" value="1"/>
</dbReference>
<keyword evidence="5" id="KW-1185">Reference proteome</keyword>
<sequence length="311" mass="32195">MNDGAWNTPVSPGDGSRWAAAPNGSGARPHDGAALVAEALRSRREQLAQRWADATPFRAVYVAGRDAAVGAAHRLVDALAEVAGSGRCADPSAPGFGRVRPQLAEMLAERGAAGATAVQLGAEVAELRHALLALVRDHASHEGGDAGDAGDAVVAAMELVGTLRLVAMETVLDRDAGIIARQRQEILDIATPVLRLWDGVLAVPLIGTLDSARSQVMTEALLEGIVEQRAEVAILDITGVPMVDTVVAQHLMRTATAVRLMGATCVLSGIRPQIAQTIAALGIDLGGIRTRSTLADALAWALRHIGEPAGG</sequence>
<evidence type="ECO:0000259" key="3">
    <source>
        <dbReference type="PROSITE" id="PS50801"/>
    </source>
</evidence>
<dbReference type="EMBL" id="JACJIA010000001">
    <property type="protein sequence ID" value="MBA8948752.1"/>
    <property type="molecule type" value="Genomic_DNA"/>
</dbReference>
<reference evidence="4 5" key="1">
    <citation type="submission" date="2020-08" db="EMBL/GenBank/DDBJ databases">
        <title>Genomic Encyclopedia of Type Strains, Phase IV (KMG-IV): sequencing the most valuable type-strain genomes for metagenomic binning, comparative biology and taxonomic classification.</title>
        <authorList>
            <person name="Goeker M."/>
        </authorList>
    </citation>
    <scope>NUCLEOTIDE SEQUENCE [LARGE SCALE GENOMIC DNA]</scope>
    <source>
        <strain evidence="4 5">DSM 44197</strain>
    </source>
</reference>
<gene>
    <name evidence="4" type="ORF">HNR61_000350</name>
</gene>
<dbReference type="RefSeq" id="WP_312897718.1">
    <property type="nucleotide sequence ID" value="NZ_BAAALP010000006.1"/>
</dbReference>
<organism evidence="4 5">
    <name type="scientific">Actinomadura namibiensis</name>
    <dbReference type="NCBI Taxonomy" id="182080"/>
    <lineage>
        <taxon>Bacteria</taxon>
        <taxon>Bacillati</taxon>
        <taxon>Actinomycetota</taxon>
        <taxon>Actinomycetes</taxon>
        <taxon>Streptosporangiales</taxon>
        <taxon>Thermomonosporaceae</taxon>
        <taxon>Actinomadura</taxon>
    </lineage>
</organism>
<proteinExistence type="predicted"/>
<comment type="caution">
    <text evidence="4">The sequence shown here is derived from an EMBL/GenBank/DDBJ whole genome shotgun (WGS) entry which is preliminary data.</text>
</comment>
<feature type="domain" description="STAS" evidence="3">
    <location>
        <begin position="190"/>
        <end position="301"/>
    </location>
</feature>
<dbReference type="SUPFAM" id="SSF52091">
    <property type="entry name" value="SpoIIaa-like"/>
    <property type="match status" value="1"/>
</dbReference>
<dbReference type="Pfam" id="PF01740">
    <property type="entry name" value="STAS"/>
    <property type="match status" value="1"/>
</dbReference>
<protein>
    <submittedName>
        <fullName evidence="4">RsbT co-antagonist protein RsbR</fullName>
    </submittedName>
</protein>
<evidence type="ECO:0000256" key="2">
    <source>
        <dbReference type="SAM" id="MobiDB-lite"/>
    </source>
</evidence>
<dbReference type="InterPro" id="IPR051932">
    <property type="entry name" value="Bact_StressResp_Reg"/>
</dbReference>
<dbReference type="Gene3D" id="3.30.750.24">
    <property type="entry name" value="STAS domain"/>
    <property type="match status" value="1"/>
</dbReference>
<dbReference type="InterPro" id="IPR036513">
    <property type="entry name" value="STAS_dom_sf"/>
</dbReference>
<dbReference type="PANTHER" id="PTHR33745:SF3">
    <property type="entry name" value="RSBT CO-ANTAGONIST PROTEIN RSBRC"/>
    <property type="match status" value="1"/>
</dbReference>
<dbReference type="PROSITE" id="PS50801">
    <property type="entry name" value="STAS"/>
    <property type="match status" value="1"/>
</dbReference>
<feature type="region of interest" description="Disordered" evidence="2">
    <location>
        <begin position="1"/>
        <end position="30"/>
    </location>
</feature>
<dbReference type="InterPro" id="IPR002645">
    <property type="entry name" value="STAS_dom"/>
</dbReference>
<evidence type="ECO:0000313" key="4">
    <source>
        <dbReference type="EMBL" id="MBA8948752.1"/>
    </source>
</evidence>